<evidence type="ECO:0000313" key="20">
    <source>
        <dbReference type="Proteomes" id="UP000273443"/>
    </source>
</evidence>
<dbReference type="GeneID" id="1452730"/>
<dbReference type="OMA" id="ATWGEYY"/>
<dbReference type="Proteomes" id="UP000278715">
    <property type="component" value="Chromosome"/>
</dbReference>
<evidence type="ECO:0000313" key="19">
    <source>
        <dbReference type="Proteomes" id="UP000273194"/>
    </source>
</evidence>
<accession>A0A0E3MHU4</accession>
<evidence type="ECO:0000313" key="21">
    <source>
        <dbReference type="Proteomes" id="UP000275843"/>
    </source>
</evidence>
<dbReference type="Proteomes" id="UP000076770">
    <property type="component" value="Chromosome i"/>
</dbReference>
<evidence type="ECO:0000313" key="16">
    <source>
        <dbReference type="Proteomes" id="UP000076770"/>
    </source>
</evidence>
<dbReference type="EMBL" id="CP050869">
    <property type="protein sequence ID" value="QPG49903.1"/>
    <property type="molecule type" value="Genomic_DNA"/>
</dbReference>
<dbReference type="EMBL" id="CP011057">
    <property type="protein sequence ID" value="AKA78297.1"/>
    <property type="molecule type" value="Genomic_DNA"/>
</dbReference>
<dbReference type="KEGG" id="ssoa:SULA_0501"/>
<dbReference type="GeneID" id="44128425"/>
<dbReference type="AlphaFoldDB" id="A0A0E3MHU4"/>
<evidence type="ECO:0000313" key="24">
    <source>
        <dbReference type="Proteomes" id="UP000594632"/>
    </source>
</evidence>
<evidence type="ECO:0000313" key="1">
    <source>
        <dbReference type="EMBL" id="AKA72905.1"/>
    </source>
</evidence>
<organism evidence="3 15">
    <name type="scientific">Saccharolobus solfataricus</name>
    <name type="common">Sulfolobus solfataricus</name>
    <dbReference type="NCBI Taxonomy" id="2287"/>
    <lineage>
        <taxon>Archaea</taxon>
        <taxon>Thermoproteota</taxon>
        <taxon>Thermoprotei</taxon>
        <taxon>Sulfolobales</taxon>
        <taxon>Sulfolobaceae</taxon>
        <taxon>Saccharolobus</taxon>
    </lineage>
</organism>
<name>A0A0E3MHU4_SACSO</name>
<protein>
    <submittedName>
        <fullName evidence="11">TA0938 family protein</fullName>
    </submittedName>
</protein>
<dbReference type="Proteomes" id="UP000282269">
    <property type="component" value="Chromosome"/>
</dbReference>
<dbReference type="EMBL" id="CP033240">
    <property type="protein sequence ID" value="AZF80493.1"/>
    <property type="molecule type" value="Genomic_DNA"/>
</dbReference>
<evidence type="ECO:0000313" key="11">
    <source>
        <dbReference type="EMBL" id="QPG49903.1"/>
    </source>
</evidence>
<dbReference type="Proteomes" id="UP000267993">
    <property type="component" value="Chromosome"/>
</dbReference>
<dbReference type="Proteomes" id="UP000033085">
    <property type="component" value="Chromosome"/>
</dbReference>
<dbReference type="Proteomes" id="UP000594632">
    <property type="component" value="Chromosome"/>
</dbReference>
<evidence type="ECO:0000313" key="15">
    <source>
        <dbReference type="Proteomes" id="UP000033106"/>
    </source>
</evidence>
<evidence type="ECO:0000313" key="17">
    <source>
        <dbReference type="Proteomes" id="UP000267993"/>
    </source>
</evidence>
<dbReference type="EMBL" id="CP033237">
    <property type="protein sequence ID" value="AZF72656.1"/>
    <property type="molecule type" value="Genomic_DNA"/>
</dbReference>
<proteinExistence type="predicted"/>
<dbReference type="OrthoDB" id="33200at2157"/>
<dbReference type="PATRIC" id="fig|2287.6.peg.520"/>
<dbReference type="EMBL" id="CP033236">
    <property type="protein sequence ID" value="AZF70036.1"/>
    <property type="molecule type" value="Genomic_DNA"/>
</dbReference>
<evidence type="ECO:0000313" key="8">
    <source>
        <dbReference type="EMBL" id="AZF77887.1"/>
    </source>
</evidence>
<evidence type="ECO:0000313" key="7">
    <source>
        <dbReference type="EMBL" id="AZF75278.1"/>
    </source>
</evidence>
<sequence>MKIIVNGKEAGTKEKGCALCGGTWGDYYEEIDGEKLFFCCDICALEFVNMVNEVKKRTNWSKIDELIINGNYYTGRTCSAKSGNKEYKFYVKFNDEAGIETFKELG</sequence>
<evidence type="ECO:0000313" key="2">
    <source>
        <dbReference type="EMBL" id="AKA75604.1"/>
    </source>
</evidence>
<dbReference type="EMBL" id="CP011056">
    <property type="protein sequence ID" value="AKA75604.1"/>
    <property type="molecule type" value="Genomic_DNA"/>
</dbReference>
<dbReference type="Proteomes" id="UP000275843">
    <property type="component" value="Chromosome"/>
</dbReference>
<dbReference type="EMBL" id="CP033235">
    <property type="protein sequence ID" value="AZF67416.1"/>
    <property type="molecule type" value="Genomic_DNA"/>
</dbReference>
<reference evidence="12" key="2">
    <citation type="submission" date="2016-04" db="EMBL/GenBank/DDBJ databases">
        <authorList>
            <person name="Evans L.H."/>
            <person name="Alamgir A."/>
            <person name="Owens N."/>
            <person name="Weber N.D."/>
            <person name="Virtaneva K."/>
            <person name="Barbian K."/>
            <person name="Babar A."/>
            <person name="Rosenke K."/>
        </authorList>
    </citation>
    <scope>NUCLEOTIDE SEQUENCE</scope>
    <source>
        <strain evidence="12">P1</strain>
    </source>
</reference>
<evidence type="ECO:0000313" key="14">
    <source>
        <dbReference type="Proteomes" id="UP000033085"/>
    </source>
</evidence>
<dbReference type="Proteomes" id="UP000033057">
    <property type="component" value="Chromosome"/>
</dbReference>
<evidence type="ECO:0000313" key="4">
    <source>
        <dbReference type="EMBL" id="AZF67416.1"/>
    </source>
</evidence>
<evidence type="ECO:0000313" key="23">
    <source>
        <dbReference type="Proteomes" id="UP000282269"/>
    </source>
</evidence>
<dbReference type="KEGG" id="ssof:SULC_0501"/>
<dbReference type="EMBL" id="LT549890">
    <property type="protein sequence ID" value="SAI86374.1"/>
    <property type="molecule type" value="Genomic_DNA"/>
</dbReference>
<reference evidence="3" key="5">
    <citation type="submission" date="2018-10" db="EMBL/GenBank/DDBJ databases">
        <authorList>
            <person name="McCarthy S."/>
            <person name="Gradnigo J."/>
            <person name="Johnson T."/>
            <person name="Payne S."/>
            <person name="Lipzen A."/>
            <person name="Schackwitz W."/>
            <person name="Martin J."/>
            <person name="Moriyama E."/>
            <person name="Blum P."/>
        </authorList>
    </citation>
    <scope>NUCLEOTIDE SEQUENCE</scope>
    <source>
        <strain evidence="1">SARC-B</strain>
        <strain evidence="2">SARC-C</strain>
        <strain evidence="3">SULA</strain>
    </source>
</reference>
<dbReference type="Proteomes" id="UP000269431">
    <property type="component" value="Chromosome"/>
</dbReference>
<evidence type="ECO:0000313" key="6">
    <source>
        <dbReference type="EMBL" id="AZF72656.1"/>
    </source>
</evidence>
<dbReference type="EMBL" id="CP033241">
    <property type="protein sequence ID" value="AZF83099.1"/>
    <property type="molecule type" value="Genomic_DNA"/>
</dbReference>
<gene>
    <name evidence="11" type="ORF">HFC64_08815</name>
    <name evidence="12" type="ORF">SSOP1_2820</name>
    <name evidence="3" type="ORF">SULA_0501</name>
    <name evidence="1" type="ORF">SULB_0503</name>
    <name evidence="2" type="ORF">SULC_0501</name>
    <name evidence="4" type="ORF">SULG_02575</name>
    <name evidence="5" type="ORF">SULH_02575</name>
    <name evidence="6" type="ORF">SULI_02575</name>
    <name evidence="7" type="ORF">SULM_02575</name>
    <name evidence="8" type="ORF">SULN_02575</name>
    <name evidence="9" type="ORF">SULO_02585</name>
    <name evidence="10" type="ORF">SULZ_02550</name>
</gene>
<reference evidence="17 18" key="4">
    <citation type="journal article" date="2018" name="Proc. Natl. Acad. Sci. U.S.A.">
        <title>Nonmutational mechanism of inheritance in the Archaeon Sulfolobus solfataricus.</title>
        <authorList>
            <person name="Payne S."/>
            <person name="McCarthy S."/>
            <person name="Johnson T."/>
            <person name="North E."/>
            <person name="Blum P."/>
        </authorList>
    </citation>
    <scope>NUCLEOTIDE SEQUENCE [LARGE SCALE GENOMIC DNA]</scope>
    <source>
        <strain evidence="5 17">SARC-H</strain>
        <strain evidence="6 21">SARC-I</strain>
        <strain evidence="8 22">SARC-N</strain>
        <strain evidence="9 23">SARC-O</strain>
        <strain evidence="10 18">SUL120</strain>
        <strain evidence="4 19">SULG</strain>
        <strain evidence="7 20">SULM</strain>
    </source>
</reference>
<reference evidence="13 14" key="1">
    <citation type="journal article" date="2015" name="Genome Announc.">
        <title>Complete Genome Sequence of Sulfolobus solfataricus Strain 98/2 and Evolved Derivatives.</title>
        <authorList>
            <person name="McCarthy S."/>
            <person name="Gradnigo J."/>
            <person name="Johnson T."/>
            <person name="Payne S."/>
            <person name="Lipzen A."/>
            <person name="Martin J."/>
            <person name="Schackwitz W."/>
            <person name="Moriyama E."/>
            <person name="Blum P."/>
        </authorList>
    </citation>
    <scope>NUCLEOTIDE SEQUENCE [LARGE SCALE GENOMIC DNA]</scope>
    <source>
        <strain evidence="13">98/2 SULC</strain>
        <strain evidence="1">SARC-B</strain>
        <strain evidence="2">SARC-C</strain>
        <strain evidence="3 15">SULA</strain>
        <strain evidence="14">SULB</strain>
    </source>
</reference>
<dbReference type="Pfam" id="PF11494">
    <property type="entry name" value="Ta0938"/>
    <property type="match status" value="1"/>
</dbReference>
<dbReference type="InterPro" id="IPR021585">
    <property type="entry name" value="Ta0938"/>
</dbReference>
<dbReference type="RefSeq" id="WP_009988622.1">
    <property type="nucleotide sequence ID" value="NZ_CP011055.2"/>
</dbReference>
<dbReference type="Proteomes" id="UP000033106">
    <property type="component" value="Chromosome"/>
</dbReference>
<dbReference type="EMBL" id="CP011055">
    <property type="protein sequence ID" value="AKA72905.1"/>
    <property type="molecule type" value="Genomic_DNA"/>
</dbReference>
<dbReference type="EMBL" id="CP033239">
    <property type="protein sequence ID" value="AZF77887.1"/>
    <property type="molecule type" value="Genomic_DNA"/>
</dbReference>
<reference evidence="16" key="3">
    <citation type="submission" date="2016-04" db="EMBL/GenBank/DDBJ databases">
        <authorList>
            <person name="Shah S.A."/>
            <person name="Garrett R.A."/>
        </authorList>
    </citation>
    <scope>NUCLEOTIDE SEQUENCE [LARGE SCALE GENOMIC DNA]</scope>
    <source>
        <strain evidence="16">ATCC 35091 / DSM 1616 / JCM 8930 / NBRC 15331 / P1</strain>
    </source>
</reference>
<evidence type="ECO:0000313" key="10">
    <source>
        <dbReference type="EMBL" id="AZF83099.1"/>
    </source>
</evidence>
<evidence type="ECO:0000313" key="22">
    <source>
        <dbReference type="Proteomes" id="UP000278715"/>
    </source>
</evidence>
<dbReference type="Proteomes" id="UP000273194">
    <property type="component" value="Chromosome"/>
</dbReference>
<evidence type="ECO:0000313" key="5">
    <source>
        <dbReference type="EMBL" id="AZF70036.1"/>
    </source>
</evidence>
<dbReference type="Proteomes" id="UP000273443">
    <property type="component" value="Chromosome"/>
</dbReference>
<evidence type="ECO:0000313" key="3">
    <source>
        <dbReference type="EMBL" id="AKA78297.1"/>
    </source>
</evidence>
<evidence type="ECO:0000313" key="9">
    <source>
        <dbReference type="EMBL" id="AZF80493.1"/>
    </source>
</evidence>
<dbReference type="KEGG" id="ssol:SULB_0503"/>
<evidence type="ECO:0000313" key="18">
    <source>
        <dbReference type="Proteomes" id="UP000269431"/>
    </source>
</evidence>
<evidence type="ECO:0000313" key="12">
    <source>
        <dbReference type="EMBL" id="SAI86374.1"/>
    </source>
</evidence>
<evidence type="ECO:0000313" key="13">
    <source>
        <dbReference type="Proteomes" id="UP000033057"/>
    </source>
</evidence>
<reference evidence="11 24" key="6">
    <citation type="journal article" date="2020" name="Nat. Commun.">
        <title>The structures of two archaeal type IV pili illuminate evolutionary relationships.</title>
        <authorList>
            <person name="Wang F."/>
            <person name="Baquero D.P."/>
            <person name="Su Z."/>
            <person name="Beltran L.C."/>
            <person name="Prangishvili D."/>
            <person name="Krupovic M."/>
            <person name="Egelman E.H."/>
        </authorList>
    </citation>
    <scope>NUCLEOTIDE SEQUENCE [LARGE SCALE GENOMIC DNA]</scope>
    <source>
        <strain evidence="11 24">POZ149</strain>
    </source>
</reference>
<dbReference type="EMBL" id="CP033238">
    <property type="protein sequence ID" value="AZF75278.1"/>
    <property type="molecule type" value="Genomic_DNA"/>
</dbReference>